<feature type="compositionally biased region" description="Polar residues" evidence="3">
    <location>
        <begin position="117"/>
        <end position="127"/>
    </location>
</feature>
<feature type="region of interest" description="Disordered" evidence="3">
    <location>
        <begin position="117"/>
        <end position="150"/>
    </location>
</feature>
<dbReference type="OrthoDB" id="2963168at2759"/>
<comment type="caution">
    <text evidence="4">The sequence shown here is derived from an EMBL/GenBank/DDBJ whole genome shotgun (WGS) entry which is preliminary data.</text>
</comment>
<dbReference type="Gene3D" id="3.30.420.40">
    <property type="match status" value="2"/>
</dbReference>
<keyword evidence="1" id="KW-0547">Nucleotide-binding</keyword>
<dbReference type="InterPro" id="IPR043129">
    <property type="entry name" value="ATPase_NBD"/>
</dbReference>
<dbReference type="PANTHER" id="PTHR14187">
    <property type="entry name" value="ALPHA KINASE/ELONGATION FACTOR 2 KINASE"/>
    <property type="match status" value="1"/>
</dbReference>
<dbReference type="SUPFAM" id="SSF53067">
    <property type="entry name" value="Actin-like ATPase domain"/>
    <property type="match status" value="2"/>
</dbReference>
<dbReference type="Proteomes" id="UP000070133">
    <property type="component" value="Unassembled WGS sequence"/>
</dbReference>
<feature type="compositionally biased region" description="Acidic residues" evidence="3">
    <location>
        <begin position="216"/>
        <end position="226"/>
    </location>
</feature>
<dbReference type="CDD" id="cd10170">
    <property type="entry name" value="ASKHA_NBD_HSP70"/>
    <property type="match status" value="1"/>
</dbReference>
<protein>
    <submittedName>
        <fullName evidence="4">Uncharacterized protein</fullName>
    </submittedName>
</protein>
<evidence type="ECO:0000313" key="5">
    <source>
        <dbReference type="Proteomes" id="UP000070133"/>
    </source>
</evidence>
<sequence>MGRLRSIRRDYVSLMEVRDVQLAVVATVHDNFEESSLVALSRLLCILPDASEQLQLSWSMHGLNLNFESGAYMLKKDLETQGSIGNGESGATTYGSLQRYLPPTASWNCSFAELSSHKPSASDQMPPSENPPPYSAMPRQYTEGTNARRDNERHRLVVGIDFGTTYSGVSFVGTEGRHAKVLEDVLCVREWPGPGRQGDYSWKTPSRLAYGHENPSEDSDDDDNDGAPDNCYGFEVTPSMKSYSWMKLLLDPLQHEKHDDPALSQFVGNGVLTLPPHKKPVDLCADYLTEVTRFAYREMVKKLGQEMVKETPMDFWITVPAVWSDKAKSDTLRAVRKAAQQAKVQLHYDSQCFLICEPEAAAVAVISALTQGDSQAHVKGGDVVLVCDCGGGTVDITTYEIAALAPKLQFKELQTGTGGKCGSTWIDRNFMVWMEQKFGKAYTDLSLEIRGPTSCFMKDFEGFKRDFGKSNNPAKRYKLRLSLRGVARSRNYDDRDSYVILHNEDLKAMFDPVVAQILDLLEQQRSNATQQPQSKPIDLILLVGGFGESVYLNDQLRAWCQQHGLLLICPEHAQSAVVRGAALSGLHEIQPISRRSRRHYGFALAEAFDRRRHKAEHAFYDEFDGRKMASGNMHWKLNKGDTVNETTSIDFSFISQVHDGQPGKIVVYACDLDEAPDHIRDQGERSIKNSLSTHIKQNLTHGDGVGVKKLAEIRVTFDELDLSQEPTKIVNGTVLNEIQTDYSINFGHRRGVLDFTCSFKGHKIGNTAVRFDGQSYQDATDGVVAGGGDAHAPHCAMQ</sequence>
<dbReference type="STRING" id="321146.A0A139HV19"/>
<keyword evidence="5" id="KW-1185">Reference proteome</keyword>
<proteinExistence type="predicted"/>
<name>A0A139HV19_9PEZI</name>
<accession>A0A139HV19</accession>
<feature type="region of interest" description="Disordered" evidence="3">
    <location>
        <begin position="198"/>
        <end position="230"/>
    </location>
</feature>
<dbReference type="EMBL" id="LFZN01000007">
    <property type="protein sequence ID" value="KXT06267.1"/>
    <property type="molecule type" value="Genomic_DNA"/>
</dbReference>
<dbReference type="PANTHER" id="PTHR14187:SF81">
    <property type="entry name" value="HSP70 FAMILY PROTEIN (AFU_ORTHOLOGUE AFUA_4G14040)"/>
    <property type="match status" value="1"/>
</dbReference>
<dbReference type="GO" id="GO:0005524">
    <property type="term" value="F:ATP binding"/>
    <property type="evidence" value="ECO:0007669"/>
    <property type="project" value="UniProtKB-KW"/>
</dbReference>
<organism evidence="4 5">
    <name type="scientific">Pseudocercospora eumusae</name>
    <dbReference type="NCBI Taxonomy" id="321146"/>
    <lineage>
        <taxon>Eukaryota</taxon>
        <taxon>Fungi</taxon>
        <taxon>Dikarya</taxon>
        <taxon>Ascomycota</taxon>
        <taxon>Pezizomycotina</taxon>
        <taxon>Dothideomycetes</taxon>
        <taxon>Dothideomycetidae</taxon>
        <taxon>Mycosphaerellales</taxon>
        <taxon>Mycosphaerellaceae</taxon>
        <taxon>Pseudocercospora</taxon>
    </lineage>
</organism>
<evidence type="ECO:0000256" key="2">
    <source>
        <dbReference type="ARBA" id="ARBA00022840"/>
    </source>
</evidence>
<dbReference type="InterPro" id="IPR013126">
    <property type="entry name" value="Hsp_70_fam"/>
</dbReference>
<gene>
    <name evidence="4" type="ORF">AC578_9157</name>
</gene>
<evidence type="ECO:0000256" key="1">
    <source>
        <dbReference type="ARBA" id="ARBA00022741"/>
    </source>
</evidence>
<evidence type="ECO:0000256" key="3">
    <source>
        <dbReference type="SAM" id="MobiDB-lite"/>
    </source>
</evidence>
<dbReference type="Gene3D" id="3.90.640.10">
    <property type="entry name" value="Actin, Chain A, domain 4"/>
    <property type="match status" value="1"/>
</dbReference>
<evidence type="ECO:0000313" key="4">
    <source>
        <dbReference type="EMBL" id="KXT06267.1"/>
    </source>
</evidence>
<dbReference type="Pfam" id="PF00012">
    <property type="entry name" value="HSP70"/>
    <property type="match status" value="1"/>
</dbReference>
<keyword evidence="2" id="KW-0067">ATP-binding</keyword>
<reference evidence="4 5" key="1">
    <citation type="submission" date="2015-07" db="EMBL/GenBank/DDBJ databases">
        <title>Comparative genomics of the Sigatoka disease complex on banana suggests a link between parallel evolutionary changes in Pseudocercospora fijiensis and Pseudocercospora eumusae and increased virulence on the banana host.</title>
        <authorList>
            <person name="Chang T.-C."/>
            <person name="Salvucci A."/>
            <person name="Crous P.W."/>
            <person name="Stergiopoulos I."/>
        </authorList>
    </citation>
    <scope>NUCLEOTIDE SEQUENCE [LARGE SCALE GENOMIC DNA]</scope>
    <source>
        <strain evidence="4 5">CBS 114824</strain>
    </source>
</reference>
<dbReference type="GO" id="GO:0140662">
    <property type="term" value="F:ATP-dependent protein folding chaperone"/>
    <property type="evidence" value="ECO:0007669"/>
    <property type="project" value="InterPro"/>
</dbReference>
<dbReference type="AlphaFoldDB" id="A0A139HV19"/>